<dbReference type="Proteomes" id="UP001497457">
    <property type="component" value="Chromosome 28b"/>
</dbReference>
<dbReference type="GO" id="GO:0005634">
    <property type="term" value="C:nucleus"/>
    <property type="evidence" value="ECO:0007669"/>
    <property type="project" value="UniProtKB-SubCell"/>
</dbReference>
<keyword evidence="2 6" id="KW-0479">Metal-binding</keyword>
<accession>A0ABC9BVT3</accession>
<evidence type="ECO:0000256" key="1">
    <source>
        <dbReference type="ARBA" id="ARBA00005889"/>
    </source>
</evidence>
<reference evidence="9 10" key="2">
    <citation type="submission" date="2024-10" db="EMBL/GenBank/DDBJ databases">
        <authorList>
            <person name="Ryan C."/>
        </authorList>
    </citation>
    <scope>NUCLEOTIDE SEQUENCE [LARGE SCALE GENOMIC DNA]</scope>
</reference>
<proteinExistence type="inferred from homology"/>
<evidence type="ECO:0000256" key="7">
    <source>
        <dbReference type="SAM" id="MobiDB-lite"/>
    </source>
</evidence>
<evidence type="ECO:0000313" key="9">
    <source>
        <dbReference type="EMBL" id="CAL5009502.1"/>
    </source>
</evidence>
<feature type="compositionally biased region" description="Low complexity" evidence="7">
    <location>
        <begin position="125"/>
        <end position="136"/>
    </location>
</feature>
<dbReference type="InterPro" id="IPR006564">
    <property type="entry name" value="Znf_PMZ"/>
</dbReference>
<evidence type="ECO:0000256" key="4">
    <source>
        <dbReference type="ARBA" id="ARBA00022833"/>
    </source>
</evidence>
<gene>
    <name evidence="9" type="ORF">URODEC1_LOCUS69522</name>
</gene>
<dbReference type="InterPro" id="IPR007527">
    <property type="entry name" value="Znf_SWIM"/>
</dbReference>
<comment type="similarity">
    <text evidence="1 6">Belongs to the FHY3/FAR1 family.</text>
</comment>
<feature type="compositionally biased region" description="Basic and acidic residues" evidence="7">
    <location>
        <begin position="874"/>
        <end position="889"/>
    </location>
</feature>
<dbReference type="SMART" id="SM00575">
    <property type="entry name" value="ZnF_PMZ"/>
    <property type="match status" value="1"/>
</dbReference>
<evidence type="ECO:0000256" key="3">
    <source>
        <dbReference type="ARBA" id="ARBA00022771"/>
    </source>
</evidence>
<reference evidence="10" key="1">
    <citation type="submission" date="2024-06" db="EMBL/GenBank/DDBJ databases">
        <authorList>
            <person name="Ryan C."/>
        </authorList>
    </citation>
    <scope>NUCLEOTIDE SEQUENCE [LARGE SCALE GENOMIC DNA]</scope>
</reference>
<dbReference type="EMBL" id="OZ075138">
    <property type="protein sequence ID" value="CAL5009502.1"/>
    <property type="molecule type" value="Genomic_DNA"/>
</dbReference>
<keyword evidence="4 6" id="KW-0862">Zinc</keyword>
<dbReference type="InterPro" id="IPR018289">
    <property type="entry name" value="MULE_transposase_dom"/>
</dbReference>
<feature type="compositionally biased region" description="Polar residues" evidence="7">
    <location>
        <begin position="51"/>
        <end position="90"/>
    </location>
</feature>
<feature type="compositionally biased region" description="Low complexity" evidence="7">
    <location>
        <begin position="19"/>
        <end position="44"/>
    </location>
</feature>
<dbReference type="PANTHER" id="PTHR31669:SF168">
    <property type="entry name" value="PROTEIN FAR1-RELATED SEQUENCE"/>
    <property type="match status" value="1"/>
</dbReference>
<keyword evidence="10" id="KW-1185">Reference proteome</keyword>
<dbReference type="Pfam" id="PF03101">
    <property type="entry name" value="FAR1"/>
    <property type="match status" value="1"/>
</dbReference>
<keyword evidence="6" id="KW-0539">Nucleus</keyword>
<feature type="region of interest" description="Disordered" evidence="7">
    <location>
        <begin position="159"/>
        <end position="185"/>
    </location>
</feature>
<keyword evidence="3 5" id="KW-0863">Zinc-finger</keyword>
<feature type="region of interest" description="Disordered" evidence="7">
    <location>
        <begin position="1"/>
        <end position="136"/>
    </location>
</feature>
<evidence type="ECO:0000256" key="6">
    <source>
        <dbReference type="RuleBase" id="RU367018"/>
    </source>
</evidence>
<evidence type="ECO:0000313" key="10">
    <source>
        <dbReference type="Proteomes" id="UP001497457"/>
    </source>
</evidence>
<dbReference type="InterPro" id="IPR004330">
    <property type="entry name" value="FAR1_DNA_bnd_dom"/>
</dbReference>
<comment type="function">
    <text evidence="6">Putative transcription activator involved in regulating light control of development.</text>
</comment>
<dbReference type="PANTHER" id="PTHR31669">
    <property type="entry name" value="PROTEIN FAR1-RELATED SEQUENCE 10-RELATED"/>
    <property type="match status" value="1"/>
</dbReference>
<evidence type="ECO:0000256" key="2">
    <source>
        <dbReference type="ARBA" id="ARBA00022723"/>
    </source>
</evidence>
<dbReference type="Pfam" id="PF04434">
    <property type="entry name" value="SWIM"/>
    <property type="match status" value="1"/>
</dbReference>
<sequence length="902" mass="101895">MGRSIPHPVTVPINPMPPDSSASLAPSPAPPAGTAVTATMAASSGIEESMQAHQSSRSSGIQESMQPHQSSRSSGIEESMQPHQNSRSIQPSPPAMDAAASPSMPASSEIDATMEPHQDTRSLQPSAPAMEPAAAGSMAASPYLQHGGMAHATSAVLNGGTTQSTSAMNRRHRGKRPRTGPDYRLAPNEETAMVKAIRTAASRQGEPIFYPYEGTTFNSVTEAKEFYNLYSWEKGFGVRLHRGHRNRAEFYARQDIVCSCEGRPRHRNSASTRSNCKAKIRLLRGPGDCWYIKTVIDEHNHTLTEGYEENKQWPSHGDLDPLTKDLIRKLRENNVTLSRVCNILGVSNNATPTFVRKEAVRAWCAKLSQENLVDDMAKTMNLLQEMRKKDPLLEVRWRTNSDGTLNSIMWCTGKNRWDYSNFGDAITFDTTYRTNLYSLPFGMFVGVNHHFQSVIFGGVLVTTEKIADFHWAFSEFVDIMGGKAPATILTDQCAAMAAAIKTAMPNTTHRWCRWHVLKDAKKYLAEYFTKHSRFKSEFKELVTFETDQKEFEKRWKDLVGKYNLKKNRYLKRLYAKRRLWAKPYFMGIFCAGMTSTQRSESANHMLKTIIQKAAPMHIFVKKFSELQSVRKSDESTQNFATVQRNRKLTTTIPIERHANEVYTKTMYEHFSDQLYESGQFIVKDKPSATEFIVIDTRLEGTAIARDIHVKLEGDNWIQCDCGLFEHMGMLCRHAIKVLNNIDRRVVPAKNIVKRWTKWFDEDNRNNDYLRHLAMENDDLKRKAIVSKAFELANKESRISNFTYQQAIEALTQGTESYAGAASSAVIEKDSNVTMTHNFPTSCPPSTFKGGRPPNTGQKSWLDSIKKQKAQNNGEAEKEASDWPREENPPTKKRRSISEIMKP</sequence>
<feature type="compositionally biased region" description="Basic residues" evidence="7">
    <location>
        <begin position="169"/>
        <end position="178"/>
    </location>
</feature>
<name>A0ABC9BVT3_9POAL</name>
<evidence type="ECO:0000256" key="5">
    <source>
        <dbReference type="PROSITE-ProRule" id="PRU00325"/>
    </source>
</evidence>
<evidence type="ECO:0000259" key="8">
    <source>
        <dbReference type="PROSITE" id="PS50966"/>
    </source>
</evidence>
<dbReference type="PROSITE" id="PS50966">
    <property type="entry name" value="ZF_SWIM"/>
    <property type="match status" value="1"/>
</dbReference>
<feature type="compositionally biased region" description="Low complexity" evidence="7">
    <location>
        <begin position="95"/>
        <end position="108"/>
    </location>
</feature>
<dbReference type="InterPro" id="IPR031052">
    <property type="entry name" value="FHY3/FAR1"/>
</dbReference>
<dbReference type="GO" id="GO:0006355">
    <property type="term" value="P:regulation of DNA-templated transcription"/>
    <property type="evidence" value="ECO:0007669"/>
    <property type="project" value="UniProtKB-UniRule"/>
</dbReference>
<feature type="domain" description="SWIM-type" evidence="8">
    <location>
        <begin position="707"/>
        <end position="742"/>
    </location>
</feature>
<feature type="region of interest" description="Disordered" evidence="7">
    <location>
        <begin position="840"/>
        <end position="902"/>
    </location>
</feature>
<protein>
    <recommendedName>
        <fullName evidence="6">Protein FAR1-RELATED SEQUENCE</fullName>
    </recommendedName>
</protein>
<dbReference type="GO" id="GO:0008270">
    <property type="term" value="F:zinc ion binding"/>
    <property type="evidence" value="ECO:0007669"/>
    <property type="project" value="UniProtKB-UniRule"/>
</dbReference>
<feature type="compositionally biased region" description="Polar residues" evidence="7">
    <location>
        <begin position="159"/>
        <end position="168"/>
    </location>
</feature>
<comment type="subcellular location">
    <subcellularLocation>
        <location evidence="6">Nucleus</location>
    </subcellularLocation>
</comment>
<dbReference type="AlphaFoldDB" id="A0ABC9BVT3"/>
<organism evidence="9 10">
    <name type="scientific">Urochloa decumbens</name>
    <dbReference type="NCBI Taxonomy" id="240449"/>
    <lineage>
        <taxon>Eukaryota</taxon>
        <taxon>Viridiplantae</taxon>
        <taxon>Streptophyta</taxon>
        <taxon>Embryophyta</taxon>
        <taxon>Tracheophyta</taxon>
        <taxon>Spermatophyta</taxon>
        <taxon>Magnoliopsida</taxon>
        <taxon>Liliopsida</taxon>
        <taxon>Poales</taxon>
        <taxon>Poaceae</taxon>
        <taxon>PACMAD clade</taxon>
        <taxon>Panicoideae</taxon>
        <taxon>Panicodae</taxon>
        <taxon>Paniceae</taxon>
        <taxon>Melinidinae</taxon>
        <taxon>Urochloa</taxon>
    </lineage>
</organism>
<dbReference type="Pfam" id="PF10551">
    <property type="entry name" value="MULE"/>
    <property type="match status" value="1"/>
</dbReference>